<sequence>MKIFYVILWLVSVFFLSPGALYQKRAELPRMVMEAADSVVEPGMEWDWEVEQMQADPLLELTGGAQAGADRNVEKNGGEGQNINNTEASGNGIAQESSEGGNIFEDGNPSEGEQNSGSEESSEADSSGGFSCADHDARPVTGTLYTEEQLANFDFLRDQFFIEDETVLASADILDGTVLAEKDLTLSGEGDPLVYIYHTHSQEGYADSKSGDASMSVIALGDRLTEILTEEYGLSVLHNPYAYDMVEGEEERSRAYNYAKADLEKVLEEHPSIQVIIDLHRDAVPEEMHLVTEIDGKPTAKIMFFNGLSENREGEMESLPNPYREDNLAFSLQMMLNAEAYYPGFMRGIYLKCYRYNLHFRPRSVLVEVGAQNNTFEEAMNAMEPLADIMTRVILTSRKDR</sequence>
<dbReference type="AlphaFoldDB" id="A0AAE3EAG8"/>
<evidence type="ECO:0000256" key="1">
    <source>
        <dbReference type="SAM" id="MobiDB-lite"/>
    </source>
</evidence>
<feature type="region of interest" description="Disordered" evidence="1">
    <location>
        <begin position="69"/>
        <end position="135"/>
    </location>
</feature>
<accession>A0AAE3EAG8</accession>
<dbReference type="InterPro" id="IPR010897">
    <property type="entry name" value="Spore_II_P"/>
</dbReference>
<evidence type="ECO:0000313" key="3">
    <source>
        <dbReference type="Proteomes" id="UP001198182"/>
    </source>
</evidence>
<reference evidence="2" key="1">
    <citation type="submission" date="2021-10" db="EMBL/GenBank/DDBJ databases">
        <title>Anaerobic single-cell dispensing facilitates the cultivation of human gut bacteria.</title>
        <authorList>
            <person name="Afrizal A."/>
        </authorList>
    </citation>
    <scope>NUCLEOTIDE SEQUENCE</scope>
    <source>
        <strain evidence="2">CLA-AA-H215</strain>
    </source>
</reference>
<feature type="compositionally biased region" description="Low complexity" evidence="1">
    <location>
        <begin position="110"/>
        <end position="131"/>
    </location>
</feature>
<evidence type="ECO:0000313" key="2">
    <source>
        <dbReference type="EMBL" id="MCC2231576.1"/>
    </source>
</evidence>
<organism evidence="2 3">
    <name type="scientific">Hominifimenecus microfluidus</name>
    <dbReference type="NCBI Taxonomy" id="2885348"/>
    <lineage>
        <taxon>Bacteria</taxon>
        <taxon>Bacillati</taxon>
        <taxon>Bacillota</taxon>
        <taxon>Clostridia</taxon>
        <taxon>Lachnospirales</taxon>
        <taxon>Lachnospiraceae</taxon>
        <taxon>Hominifimenecus</taxon>
    </lineage>
</organism>
<comment type="caution">
    <text evidence="2">The sequence shown here is derived from an EMBL/GenBank/DDBJ whole genome shotgun (WGS) entry which is preliminary data.</text>
</comment>
<feature type="compositionally biased region" description="Polar residues" evidence="1">
    <location>
        <begin position="81"/>
        <end position="100"/>
    </location>
</feature>
<gene>
    <name evidence="2" type="ORF">LKD81_11295</name>
</gene>
<dbReference type="EMBL" id="JAJEQR010000033">
    <property type="protein sequence ID" value="MCC2231576.1"/>
    <property type="molecule type" value="Genomic_DNA"/>
</dbReference>
<dbReference type="RefSeq" id="WP_308454096.1">
    <property type="nucleotide sequence ID" value="NZ_JAJEQR010000033.1"/>
</dbReference>
<dbReference type="Proteomes" id="UP001198182">
    <property type="component" value="Unassembled WGS sequence"/>
</dbReference>
<protein>
    <submittedName>
        <fullName evidence="2">Stage II sporulation protein P</fullName>
    </submittedName>
</protein>
<keyword evidence="3" id="KW-1185">Reference proteome</keyword>
<dbReference type="NCBIfam" id="TIGR02867">
    <property type="entry name" value="spore_II_P"/>
    <property type="match status" value="1"/>
</dbReference>
<proteinExistence type="predicted"/>
<dbReference type="Pfam" id="PF07454">
    <property type="entry name" value="SpoIIP"/>
    <property type="match status" value="1"/>
</dbReference>
<name>A0AAE3EAG8_9FIRM</name>